<keyword evidence="3" id="KW-1185">Reference proteome</keyword>
<dbReference type="Gene3D" id="3.90.1520.10">
    <property type="entry name" value="H-NOX domain"/>
    <property type="match status" value="1"/>
</dbReference>
<protein>
    <submittedName>
        <fullName evidence="2">Heme NO-binding domain-containing protein</fullName>
    </submittedName>
</protein>
<reference evidence="2 3" key="1">
    <citation type="submission" date="2024-04" db="EMBL/GenBank/DDBJ databases">
        <title>Novel species of the genus Ideonella isolated from streams.</title>
        <authorList>
            <person name="Lu H."/>
        </authorList>
    </citation>
    <scope>NUCLEOTIDE SEQUENCE [LARGE SCALE GENOMIC DNA]</scope>
    <source>
        <strain evidence="2 3">LYT19W</strain>
    </source>
</reference>
<dbReference type="InterPro" id="IPR011644">
    <property type="entry name" value="Heme_NO-bd"/>
</dbReference>
<accession>A0ABU9C4Z4</accession>
<gene>
    <name evidence="2" type="ORF">AACH00_11350</name>
</gene>
<comment type="caution">
    <text evidence="2">The sequence shown here is derived from an EMBL/GenBank/DDBJ whole genome shotgun (WGS) entry which is preliminary data.</text>
</comment>
<proteinExistence type="predicted"/>
<dbReference type="RefSeq" id="WP_341399250.1">
    <property type="nucleotide sequence ID" value="NZ_JBBUTI010000007.1"/>
</dbReference>
<feature type="domain" description="Heme NO-binding" evidence="1">
    <location>
        <begin position="1"/>
        <end position="158"/>
    </location>
</feature>
<dbReference type="EMBL" id="JBBUTI010000007">
    <property type="protein sequence ID" value="MEK8046949.1"/>
    <property type="molecule type" value="Genomic_DNA"/>
</dbReference>
<organism evidence="2 3">
    <name type="scientific">Ideonella margarita</name>
    <dbReference type="NCBI Taxonomy" id="2984191"/>
    <lineage>
        <taxon>Bacteria</taxon>
        <taxon>Pseudomonadati</taxon>
        <taxon>Pseudomonadota</taxon>
        <taxon>Betaproteobacteria</taxon>
        <taxon>Burkholderiales</taxon>
        <taxon>Sphaerotilaceae</taxon>
        <taxon>Ideonella</taxon>
    </lineage>
</organism>
<dbReference type="InterPro" id="IPR038158">
    <property type="entry name" value="H-NOX_domain_sf"/>
</dbReference>
<evidence type="ECO:0000313" key="2">
    <source>
        <dbReference type="EMBL" id="MEK8046949.1"/>
    </source>
</evidence>
<name>A0ABU9C4Z4_9BURK</name>
<evidence type="ECO:0000259" key="1">
    <source>
        <dbReference type="Pfam" id="PF07700"/>
    </source>
</evidence>
<dbReference type="Pfam" id="PF07700">
    <property type="entry name" value="HNOB"/>
    <property type="match status" value="1"/>
</dbReference>
<dbReference type="InterPro" id="IPR024096">
    <property type="entry name" value="NO_sig/Golgi_transp_ligand-bd"/>
</dbReference>
<sequence length="180" mass="19712">MVFTELMEMVEERFSPEVADVILQKAAPEHGGAYTAVGYYGHGEIVALVVALSEVTGVPVPDLVQAFGEHLMGRFTQLYPQMFTKHSQLFDFLASIEPYIHVEVRKLYSNARLPTFEVLSRSGSQMHLLYSSPRKMESLALGLLLGAARHFGQPVQVTSEAGQGSDGQAGTVFIIDLQPA</sequence>
<dbReference type="Proteomes" id="UP001379945">
    <property type="component" value="Unassembled WGS sequence"/>
</dbReference>
<dbReference type="SUPFAM" id="SSF111126">
    <property type="entry name" value="Ligand-binding domain in the NO signalling and Golgi transport"/>
    <property type="match status" value="1"/>
</dbReference>
<evidence type="ECO:0000313" key="3">
    <source>
        <dbReference type="Proteomes" id="UP001379945"/>
    </source>
</evidence>